<proteinExistence type="predicted"/>
<feature type="chain" id="PRO_5022198253" evidence="1">
    <location>
        <begin position="26"/>
        <end position="485"/>
    </location>
</feature>
<dbReference type="OrthoDB" id="9790058at2"/>
<feature type="signal peptide" evidence="1">
    <location>
        <begin position="1"/>
        <end position="25"/>
    </location>
</feature>
<dbReference type="RefSeq" id="WP_145097579.1">
    <property type="nucleotide sequence ID" value="NZ_CP036274.1"/>
</dbReference>
<organism evidence="2 3">
    <name type="scientific">Anatilimnocola aggregata</name>
    <dbReference type="NCBI Taxonomy" id="2528021"/>
    <lineage>
        <taxon>Bacteria</taxon>
        <taxon>Pseudomonadati</taxon>
        <taxon>Planctomycetota</taxon>
        <taxon>Planctomycetia</taxon>
        <taxon>Pirellulales</taxon>
        <taxon>Pirellulaceae</taxon>
        <taxon>Anatilimnocola</taxon>
    </lineage>
</organism>
<reference evidence="2 3" key="1">
    <citation type="submission" date="2019-02" db="EMBL/GenBank/DDBJ databases">
        <title>Deep-cultivation of Planctomycetes and their phenomic and genomic characterization uncovers novel biology.</title>
        <authorList>
            <person name="Wiegand S."/>
            <person name="Jogler M."/>
            <person name="Boedeker C."/>
            <person name="Pinto D."/>
            <person name="Vollmers J."/>
            <person name="Rivas-Marin E."/>
            <person name="Kohn T."/>
            <person name="Peeters S.H."/>
            <person name="Heuer A."/>
            <person name="Rast P."/>
            <person name="Oberbeckmann S."/>
            <person name="Bunk B."/>
            <person name="Jeske O."/>
            <person name="Meyerdierks A."/>
            <person name="Storesund J.E."/>
            <person name="Kallscheuer N."/>
            <person name="Luecker S."/>
            <person name="Lage O.M."/>
            <person name="Pohl T."/>
            <person name="Merkel B.J."/>
            <person name="Hornburger P."/>
            <person name="Mueller R.-W."/>
            <person name="Bruemmer F."/>
            <person name="Labrenz M."/>
            <person name="Spormann A.M."/>
            <person name="Op den Camp H."/>
            <person name="Overmann J."/>
            <person name="Amann R."/>
            <person name="Jetten M.S.M."/>
            <person name="Mascher T."/>
            <person name="Medema M.H."/>
            <person name="Devos D.P."/>
            <person name="Kaster A.-K."/>
            <person name="Ovreas L."/>
            <person name="Rohde M."/>
            <person name="Galperin M.Y."/>
            <person name="Jogler C."/>
        </authorList>
    </citation>
    <scope>NUCLEOTIDE SEQUENCE [LARGE SCALE GENOMIC DNA]</scope>
    <source>
        <strain evidence="2 3">ETA_A8</strain>
    </source>
</reference>
<sequence length="485" mass="53407" precursor="true">MSRCRLFLCLLIGTLVDLSGAIASAADKPPVFRAGAFAMDVTPLQLPVIVNGGMSERVADKIEDRLHARCLVLDDGKNQIAIVVVDSCMMPRELLDEAKEMASKATGIPTERMLISATHTHSAPSVHGCLGSDADEAYSKFLPVQIAKGIAQAHSRLQPARIGWGVGRDEQNVACRHWEMKPGIAPTNPFGGTKNDTVMMHPGFDNPNKIRATGPTDPEVPVLSLQTPEGKPLAVLTNYSLHYVGAPALSADYFALVCEEMQRLLKADEVPGFMAAHSNATSGDLWLMDYTKPRRMFDRQTVAKEVSAAAFAAFEKIQYFDWVPLVMTEEKLTLKIRKPTAEEIEQAREFVKTYEGRKPKTVPEVYARETLLMHDMPPTRELKLQAIRLGDLGIATIPNETYASTGLFIKKNSPLKTTMNIELANGCEGYIPPEELHKLGGYTTWRARTSCLQVDAEEQIRNKLVELLQVVAKERTAEAAVPSKP</sequence>
<dbReference type="AlphaFoldDB" id="A0A517YLF2"/>
<gene>
    <name evidence="2" type="ORF">ETAA8_62190</name>
</gene>
<protein>
    <submittedName>
        <fullName evidence="2">Neutral/alkaline non-lysosomal ceramidase</fullName>
    </submittedName>
</protein>
<evidence type="ECO:0000313" key="3">
    <source>
        <dbReference type="Proteomes" id="UP000315017"/>
    </source>
</evidence>
<keyword evidence="3" id="KW-1185">Reference proteome</keyword>
<evidence type="ECO:0000256" key="1">
    <source>
        <dbReference type="SAM" id="SignalP"/>
    </source>
</evidence>
<dbReference type="KEGG" id="aagg:ETAA8_62190"/>
<keyword evidence="1" id="KW-0732">Signal</keyword>
<name>A0A517YLF2_9BACT</name>
<accession>A0A517YLF2</accession>
<dbReference type="EMBL" id="CP036274">
    <property type="protein sequence ID" value="QDU31066.1"/>
    <property type="molecule type" value="Genomic_DNA"/>
</dbReference>
<evidence type="ECO:0000313" key="2">
    <source>
        <dbReference type="EMBL" id="QDU31066.1"/>
    </source>
</evidence>
<dbReference type="Proteomes" id="UP000315017">
    <property type="component" value="Chromosome"/>
</dbReference>